<dbReference type="SUPFAM" id="SSF53955">
    <property type="entry name" value="Lysozyme-like"/>
    <property type="match status" value="1"/>
</dbReference>
<evidence type="ECO:0000313" key="19">
    <source>
        <dbReference type="EMBL" id="CAI8600363.1"/>
    </source>
</evidence>
<dbReference type="InterPro" id="IPR023346">
    <property type="entry name" value="Lysozyme-like_dom_sf"/>
</dbReference>
<dbReference type="InterPro" id="IPR016283">
    <property type="entry name" value="Glyco_hydro_19"/>
</dbReference>
<dbReference type="InterPro" id="IPR018371">
    <property type="entry name" value="Chitin-binding_1_CS"/>
</dbReference>
<keyword evidence="20" id="KW-1185">Reference proteome</keyword>
<dbReference type="CDD" id="cd00325">
    <property type="entry name" value="chitinase_GH19"/>
    <property type="match status" value="1"/>
</dbReference>
<evidence type="ECO:0000256" key="7">
    <source>
        <dbReference type="ARBA" id="ARBA00022821"/>
    </source>
</evidence>
<keyword evidence="12" id="KW-0624">Polysaccharide degradation</keyword>
<evidence type="ECO:0000256" key="14">
    <source>
        <dbReference type="PIRSR" id="PIRSR001060-2"/>
    </source>
</evidence>
<accession>A0AAV0ZSY5</accession>
<keyword evidence="5 17" id="KW-0732">Signal</keyword>
<evidence type="ECO:0000256" key="3">
    <source>
        <dbReference type="ARBA" id="ARBA00012729"/>
    </source>
</evidence>
<dbReference type="PROSITE" id="PS00026">
    <property type="entry name" value="CHIT_BIND_I_1"/>
    <property type="match status" value="1"/>
</dbReference>
<dbReference type="SUPFAM" id="SSF57016">
    <property type="entry name" value="Plant lectins/antimicrobial peptides"/>
    <property type="match status" value="1"/>
</dbReference>
<dbReference type="GO" id="GO:0008843">
    <property type="term" value="F:endochitinase activity"/>
    <property type="evidence" value="ECO:0007669"/>
    <property type="project" value="UniProtKB-EC"/>
</dbReference>
<evidence type="ECO:0000256" key="8">
    <source>
        <dbReference type="ARBA" id="ARBA00023024"/>
    </source>
</evidence>
<dbReference type="GO" id="GO:0000272">
    <property type="term" value="P:polysaccharide catabolic process"/>
    <property type="evidence" value="ECO:0007669"/>
    <property type="project" value="UniProtKB-KW"/>
</dbReference>
<dbReference type="PROSITE" id="PS00774">
    <property type="entry name" value="CHITINASE_19_2"/>
    <property type="match status" value="1"/>
</dbReference>
<feature type="disulfide bond" evidence="14">
    <location>
        <begin position="110"/>
        <end position="174"/>
    </location>
</feature>
<dbReference type="GO" id="GO:0016998">
    <property type="term" value="P:cell wall macromolecule catabolic process"/>
    <property type="evidence" value="ECO:0007669"/>
    <property type="project" value="InterPro"/>
</dbReference>
<evidence type="ECO:0000256" key="12">
    <source>
        <dbReference type="ARBA" id="ARBA00023326"/>
    </source>
</evidence>
<gene>
    <name evidence="19" type="ORF">VFH_II219400</name>
</gene>
<evidence type="ECO:0000259" key="18">
    <source>
        <dbReference type="PROSITE" id="PS50941"/>
    </source>
</evidence>
<proteinExistence type="predicted"/>
<evidence type="ECO:0000313" key="20">
    <source>
        <dbReference type="Proteomes" id="UP001157006"/>
    </source>
</evidence>
<feature type="disulfide bond" evidence="14 15">
    <location>
        <begin position="60"/>
        <end position="64"/>
    </location>
</feature>
<comment type="catalytic activity">
    <reaction evidence="1">
        <text>Random endo-hydrolysis of N-acetyl-beta-D-glucosaminide (1-&gt;4)-beta-linkages in chitin and chitodextrins.</text>
        <dbReference type="EC" id="3.2.1.14"/>
    </reaction>
</comment>
<evidence type="ECO:0000256" key="1">
    <source>
        <dbReference type="ARBA" id="ARBA00000822"/>
    </source>
</evidence>
<comment type="function">
    <text evidence="2">Defense against chitin-containing fungal pathogens.</text>
</comment>
<dbReference type="GO" id="GO:0050832">
    <property type="term" value="P:defense response to fungus"/>
    <property type="evidence" value="ECO:0007669"/>
    <property type="project" value="TreeGrafter"/>
</dbReference>
<dbReference type="Gene3D" id="3.30.60.10">
    <property type="entry name" value="Endochitinase-like"/>
    <property type="match status" value="1"/>
</dbReference>
<keyword evidence="4 15" id="KW-0147">Chitin-binding</keyword>
<feature type="disulfide bond" evidence="14 15">
    <location>
        <begin position="42"/>
        <end position="56"/>
    </location>
</feature>
<evidence type="ECO:0000256" key="10">
    <source>
        <dbReference type="ARBA" id="ARBA00023277"/>
    </source>
</evidence>
<feature type="domain" description="Chitin-binding type-1" evidence="18">
    <location>
        <begin position="25"/>
        <end position="66"/>
    </location>
</feature>
<feature type="compositionally biased region" description="Pro residues" evidence="16">
    <location>
        <begin position="68"/>
        <end position="87"/>
    </location>
</feature>
<name>A0AAV0ZSY5_VICFA</name>
<feature type="disulfide bond" evidence="14 15">
    <location>
        <begin position="37"/>
        <end position="49"/>
    </location>
</feature>
<feature type="disulfide bond" evidence="14 15">
    <location>
        <begin position="28"/>
        <end position="43"/>
    </location>
</feature>
<evidence type="ECO:0000256" key="5">
    <source>
        <dbReference type="ARBA" id="ARBA00022729"/>
    </source>
</evidence>
<organism evidence="19 20">
    <name type="scientific">Vicia faba</name>
    <name type="common">Broad bean</name>
    <name type="synonym">Faba vulgaris</name>
    <dbReference type="NCBI Taxonomy" id="3906"/>
    <lineage>
        <taxon>Eukaryota</taxon>
        <taxon>Viridiplantae</taxon>
        <taxon>Streptophyta</taxon>
        <taxon>Embryophyta</taxon>
        <taxon>Tracheophyta</taxon>
        <taxon>Spermatophyta</taxon>
        <taxon>Magnoliopsida</taxon>
        <taxon>eudicotyledons</taxon>
        <taxon>Gunneridae</taxon>
        <taxon>Pentapetalae</taxon>
        <taxon>rosids</taxon>
        <taxon>fabids</taxon>
        <taxon>Fabales</taxon>
        <taxon>Fabaceae</taxon>
        <taxon>Papilionoideae</taxon>
        <taxon>50 kb inversion clade</taxon>
        <taxon>NPAAA clade</taxon>
        <taxon>Hologalegina</taxon>
        <taxon>IRL clade</taxon>
        <taxon>Fabeae</taxon>
        <taxon>Vicia</taxon>
    </lineage>
</organism>
<feature type="chain" id="PRO_5043751571" description="chitinase" evidence="17">
    <location>
        <begin position="24"/>
        <end position="351"/>
    </location>
</feature>
<reference evidence="19 20" key="1">
    <citation type="submission" date="2023-01" db="EMBL/GenBank/DDBJ databases">
        <authorList>
            <person name="Kreplak J."/>
        </authorList>
    </citation>
    <scope>NUCLEOTIDE SEQUENCE [LARGE SCALE GENOMIC DNA]</scope>
</reference>
<feature type="region of interest" description="Disordered" evidence="16">
    <location>
        <begin position="66"/>
        <end position="87"/>
    </location>
</feature>
<protein>
    <recommendedName>
        <fullName evidence="3">chitinase</fullName>
        <ecNumber evidence="3">3.2.1.14</ecNumber>
    </recommendedName>
</protein>
<dbReference type="PROSITE" id="PS00773">
    <property type="entry name" value="CHITINASE_19_1"/>
    <property type="match status" value="1"/>
</dbReference>
<feature type="disulfide bond" evidence="14">
    <location>
        <begin position="186"/>
        <end position="194"/>
    </location>
</feature>
<evidence type="ECO:0000256" key="16">
    <source>
        <dbReference type="SAM" id="MobiDB-lite"/>
    </source>
</evidence>
<dbReference type="InterPro" id="IPR001002">
    <property type="entry name" value="Chitin-bd_1"/>
</dbReference>
<evidence type="ECO:0000256" key="15">
    <source>
        <dbReference type="PROSITE-ProRule" id="PRU00261"/>
    </source>
</evidence>
<keyword evidence="9 14" id="KW-1015">Disulfide bond</keyword>
<keyword evidence="8" id="KW-0146">Chitin degradation</keyword>
<dbReference type="FunFam" id="3.30.60.10:FF:000001">
    <property type="entry name" value="Basic endochitinase"/>
    <property type="match status" value="1"/>
</dbReference>
<dbReference type="Pfam" id="PF00187">
    <property type="entry name" value="Chitin_bind_1"/>
    <property type="match status" value="1"/>
</dbReference>
<keyword evidence="10" id="KW-0119">Carbohydrate metabolism</keyword>
<keyword evidence="7" id="KW-0611">Plant defense</keyword>
<feature type="active site" description="Proton donor" evidence="13">
    <location>
        <position position="155"/>
    </location>
</feature>
<evidence type="ECO:0000256" key="11">
    <source>
        <dbReference type="ARBA" id="ARBA00023295"/>
    </source>
</evidence>
<keyword evidence="11" id="KW-0326">Glycosidase</keyword>
<evidence type="ECO:0000256" key="17">
    <source>
        <dbReference type="SAM" id="SignalP"/>
    </source>
</evidence>
<dbReference type="Gene3D" id="1.10.530.10">
    <property type="match status" value="1"/>
</dbReference>
<dbReference type="PANTHER" id="PTHR22595">
    <property type="entry name" value="CHITINASE-RELATED"/>
    <property type="match status" value="1"/>
</dbReference>
<dbReference type="GO" id="GO:0008061">
    <property type="term" value="F:chitin binding"/>
    <property type="evidence" value="ECO:0007669"/>
    <property type="project" value="UniProtKB-UniRule"/>
</dbReference>
<feature type="signal peptide" evidence="17">
    <location>
        <begin position="1"/>
        <end position="23"/>
    </location>
</feature>
<dbReference type="EMBL" id="OX451737">
    <property type="protein sequence ID" value="CAI8600363.1"/>
    <property type="molecule type" value="Genomic_DNA"/>
</dbReference>
<dbReference type="CDD" id="cd06921">
    <property type="entry name" value="ChtBD1_GH19_hevein"/>
    <property type="match status" value="1"/>
</dbReference>
<dbReference type="InterPro" id="IPR036861">
    <property type="entry name" value="Endochitinase-like_sf"/>
</dbReference>
<sequence>MTKMKRLVVVILLVIGSSRCSLADKEQCGKQAGGALCLNQLCCSAWGFCGSTDIYCGEGCQSQCTGTNPPPPTPPSPPPPPPPRPPLPEEYLISRKDFNEMLKNRDDKRCEGKGFYTYEAFVEAAISFPKFGNEGYREDSKKRDIAAFFGQTSRETVANADFEDTTYPVEWGYCFVKQKNPSKNYCEPSSEFPCAFGKEYYGRGPFQIRGNELYGKCGKAIGVDLLNNPDLVATDPVISFKTAIWFWMTPPLPLYGQYLPSGHDVMAIIWTPSDLDLSLGRFPGYGMTTFVVTHALQIYDECGLGYITLPEYCRILFYGRYCDILGVDYGVSFGDEVSCMTSKTQFLVGST</sequence>
<evidence type="ECO:0000256" key="2">
    <source>
        <dbReference type="ARBA" id="ARBA00003102"/>
    </source>
</evidence>
<dbReference type="PROSITE" id="PS50941">
    <property type="entry name" value="CHIT_BIND_I_2"/>
    <property type="match status" value="1"/>
</dbReference>
<evidence type="ECO:0000256" key="6">
    <source>
        <dbReference type="ARBA" id="ARBA00022801"/>
    </source>
</evidence>
<dbReference type="Proteomes" id="UP001157006">
    <property type="component" value="Chromosome 2"/>
</dbReference>
<evidence type="ECO:0000256" key="13">
    <source>
        <dbReference type="PIRSR" id="PIRSR001060-1"/>
    </source>
</evidence>
<dbReference type="Gene3D" id="3.30.20.10">
    <property type="entry name" value="Endochitinase, domain 2"/>
    <property type="match status" value="1"/>
</dbReference>
<dbReference type="PIRSF" id="PIRSF001060">
    <property type="entry name" value="Endochitinase"/>
    <property type="match status" value="1"/>
</dbReference>
<dbReference type="Pfam" id="PF00182">
    <property type="entry name" value="Glyco_hydro_19"/>
    <property type="match status" value="1"/>
</dbReference>
<feature type="disulfide bond" evidence="14">
    <location>
        <begin position="302"/>
        <end position="339"/>
    </location>
</feature>
<dbReference type="SMART" id="SM00270">
    <property type="entry name" value="ChtBD1"/>
    <property type="match status" value="1"/>
</dbReference>
<evidence type="ECO:0000256" key="9">
    <source>
        <dbReference type="ARBA" id="ARBA00023157"/>
    </source>
</evidence>
<dbReference type="PANTHER" id="PTHR22595:SF79">
    <property type="entry name" value="CHITINASE 12"/>
    <property type="match status" value="1"/>
</dbReference>
<dbReference type="EC" id="3.2.1.14" evidence="3"/>
<dbReference type="GO" id="GO:0006032">
    <property type="term" value="P:chitin catabolic process"/>
    <property type="evidence" value="ECO:0007669"/>
    <property type="project" value="UniProtKB-KW"/>
</dbReference>
<dbReference type="InterPro" id="IPR000726">
    <property type="entry name" value="Glyco_hydro_19_cat"/>
</dbReference>
<dbReference type="AlphaFoldDB" id="A0AAV0ZSY5"/>
<evidence type="ECO:0000256" key="4">
    <source>
        <dbReference type="ARBA" id="ARBA00022669"/>
    </source>
</evidence>
<keyword evidence="6" id="KW-0378">Hydrolase</keyword>